<gene>
    <name evidence="1" type="ORF">PIN31115_05179</name>
</gene>
<evidence type="ECO:0000313" key="1">
    <source>
        <dbReference type="EMBL" id="VVE57402.1"/>
    </source>
</evidence>
<organism evidence="1 2">
    <name type="scientific">Pandoraea iniqua</name>
    <dbReference type="NCBI Taxonomy" id="2508288"/>
    <lineage>
        <taxon>Bacteria</taxon>
        <taxon>Pseudomonadati</taxon>
        <taxon>Pseudomonadota</taxon>
        <taxon>Betaproteobacteria</taxon>
        <taxon>Burkholderiales</taxon>
        <taxon>Burkholderiaceae</taxon>
        <taxon>Pandoraea</taxon>
    </lineage>
</organism>
<sequence length="312" mass="34377">MLPAGSLSLPLHGYPSQQLSDVRANAISEAVQALHHTLFNEAGGAVESHAAFERFRRDVTQMGPWDHIKDIFSNGSRKRSILEALARCHIGSYQQGQRYLSATGEYPLKAGQSSLYLLRHLTADARSRMLMPKPDDLAYEPPTLATFGPPVHLRVPGGDLRLPLMPDCFGDGDGAITPTEYDWLMCEAFVGGRSISQILSEKHERLSHAEYETLGLAHENDALIYHRASQFKVASQLLLIAIEAFARLPSPDGLMRCLGHAQAIFRIAGDPVAVANVARWYATGCENAGRDHDAAQVRREVTEFERIVNAPK</sequence>
<dbReference type="Proteomes" id="UP000333828">
    <property type="component" value="Unassembled WGS sequence"/>
</dbReference>
<dbReference type="AlphaFoldDB" id="A0A5E4Z9W1"/>
<accession>A0A5E4Z9W1</accession>
<name>A0A5E4Z9W1_9BURK</name>
<protein>
    <submittedName>
        <fullName evidence="1">Uncharacterized protein</fullName>
    </submittedName>
</protein>
<proteinExistence type="predicted"/>
<keyword evidence="2" id="KW-1185">Reference proteome</keyword>
<reference evidence="1 2" key="1">
    <citation type="submission" date="2019-08" db="EMBL/GenBank/DDBJ databases">
        <authorList>
            <person name="Peeters C."/>
        </authorList>
    </citation>
    <scope>NUCLEOTIDE SEQUENCE [LARGE SCALE GENOMIC DNA]</scope>
    <source>
        <strain evidence="1 2">LMG 31115</strain>
    </source>
</reference>
<evidence type="ECO:0000313" key="2">
    <source>
        <dbReference type="Proteomes" id="UP000333828"/>
    </source>
</evidence>
<dbReference type="RefSeq" id="WP_150686501.1">
    <property type="nucleotide sequence ID" value="NZ_CABPSI010000007.1"/>
</dbReference>
<dbReference type="EMBL" id="CABPSI010000007">
    <property type="protein sequence ID" value="VVE57402.1"/>
    <property type="molecule type" value="Genomic_DNA"/>
</dbReference>